<keyword evidence="1" id="KW-0812">Transmembrane</keyword>
<feature type="transmembrane region" description="Helical" evidence="1">
    <location>
        <begin position="49"/>
        <end position="66"/>
    </location>
</feature>
<dbReference type="EMBL" id="CP012678">
    <property type="protein sequence ID" value="ALF59795.1"/>
    <property type="molecule type" value="Genomic_DNA"/>
</dbReference>
<dbReference type="PANTHER" id="PTHR34220:SF7">
    <property type="entry name" value="SENSOR HISTIDINE KINASE YPDA"/>
    <property type="match status" value="1"/>
</dbReference>
<name>A0A0M4TCU3_9GAMM</name>
<dbReference type="PANTHER" id="PTHR34220">
    <property type="entry name" value="SENSOR HISTIDINE KINASE YPDA"/>
    <property type="match status" value="1"/>
</dbReference>
<sequence length="384" mass="44404">MLKSWRSYESKTSQENKTSSIANDEVALLAERLEFFIPKLMDVMRPWQWLLYIFFWSLFVTVIDRHDLATWSDFLVKFASRIVQNVATILPALYLIDYLRPLLKRADTISVSGRILLLLMSGAAVSATLIMLVMINMGWLVYNPKAFLLNVLFNVVITGGFTSVFLLYFLRRHRELMTLKQSFEQKLTAQNDIIKARISPHFFFNTINSLVSLIETNPPRASELLQHVSALFRASFNGVREISFEEEVALCEHYLAIESSRLADKLVVTWQLPDDDMMYDMVITALTLQSVLEKMLLNVVEMTTETIVIDIMVTWQQHRIVINITVQLPNKTFIVTHDLRRHINFHIQAERLKIFFGQSADIKSTVTHKQILTIIDYPLQDVGL</sequence>
<evidence type="ECO:0000259" key="2">
    <source>
        <dbReference type="Pfam" id="PF06580"/>
    </source>
</evidence>
<dbReference type="KEGG" id="pur:AOC03_06890"/>
<evidence type="ECO:0000256" key="1">
    <source>
        <dbReference type="SAM" id="Phobius"/>
    </source>
</evidence>
<evidence type="ECO:0000313" key="4">
    <source>
        <dbReference type="Proteomes" id="UP000059847"/>
    </source>
</evidence>
<keyword evidence="4" id="KW-1185">Reference proteome</keyword>
<feature type="domain" description="Signal transduction histidine kinase internal region" evidence="2">
    <location>
        <begin position="191"/>
        <end position="266"/>
    </location>
</feature>
<gene>
    <name evidence="3" type="ORF">AOC03_06890</name>
</gene>
<dbReference type="GO" id="GO:0000155">
    <property type="term" value="F:phosphorelay sensor kinase activity"/>
    <property type="evidence" value="ECO:0007669"/>
    <property type="project" value="InterPro"/>
</dbReference>
<dbReference type="Pfam" id="PF06580">
    <property type="entry name" value="His_kinase"/>
    <property type="match status" value="1"/>
</dbReference>
<protein>
    <submittedName>
        <fullName evidence="3">Histidine kinase</fullName>
    </submittedName>
</protein>
<dbReference type="OrthoDB" id="2514702at2"/>
<dbReference type="AlphaFoldDB" id="A0A0M4TCU3"/>
<reference evidence="3 4" key="1">
    <citation type="submission" date="2015-09" db="EMBL/GenBank/DDBJ databases">
        <title>Complete genome of Psychrobacter urativorans R10.10B.</title>
        <authorList>
            <person name="See-Too W.S."/>
            <person name="Chan K.G."/>
        </authorList>
    </citation>
    <scope>NUCLEOTIDE SEQUENCE [LARGE SCALE GENOMIC DNA]</scope>
    <source>
        <strain evidence="3 4">R10.10B</strain>
    </source>
</reference>
<proteinExistence type="predicted"/>
<keyword evidence="3" id="KW-0808">Transferase</keyword>
<accession>A0A0M4TCU3</accession>
<keyword evidence="1" id="KW-0472">Membrane</keyword>
<keyword evidence="1" id="KW-1133">Transmembrane helix</keyword>
<evidence type="ECO:0000313" key="3">
    <source>
        <dbReference type="EMBL" id="ALF59795.1"/>
    </source>
</evidence>
<keyword evidence="3" id="KW-0418">Kinase</keyword>
<dbReference type="Proteomes" id="UP000059847">
    <property type="component" value="Chromosome"/>
</dbReference>
<feature type="transmembrane region" description="Helical" evidence="1">
    <location>
        <begin position="116"/>
        <end position="141"/>
    </location>
</feature>
<dbReference type="InterPro" id="IPR050640">
    <property type="entry name" value="Bact_2-comp_sensor_kinase"/>
</dbReference>
<organism evidence="3 4">
    <name type="scientific">Psychrobacter urativorans</name>
    <dbReference type="NCBI Taxonomy" id="45610"/>
    <lineage>
        <taxon>Bacteria</taxon>
        <taxon>Pseudomonadati</taxon>
        <taxon>Pseudomonadota</taxon>
        <taxon>Gammaproteobacteria</taxon>
        <taxon>Moraxellales</taxon>
        <taxon>Moraxellaceae</taxon>
        <taxon>Psychrobacter</taxon>
    </lineage>
</organism>
<feature type="transmembrane region" description="Helical" evidence="1">
    <location>
        <begin position="78"/>
        <end position="96"/>
    </location>
</feature>
<dbReference type="STRING" id="45610.AOC03_06890"/>
<dbReference type="InterPro" id="IPR010559">
    <property type="entry name" value="Sig_transdc_His_kin_internal"/>
</dbReference>
<dbReference type="RefSeq" id="WP_062534501.1">
    <property type="nucleotide sequence ID" value="NZ_CP012678.1"/>
</dbReference>
<dbReference type="GO" id="GO:0016020">
    <property type="term" value="C:membrane"/>
    <property type="evidence" value="ECO:0007669"/>
    <property type="project" value="InterPro"/>
</dbReference>
<feature type="transmembrane region" description="Helical" evidence="1">
    <location>
        <begin position="147"/>
        <end position="170"/>
    </location>
</feature>